<name>A0AAN7S805_9COLE</name>
<proteinExistence type="predicted"/>
<reference evidence="2" key="1">
    <citation type="submission" date="2023-01" db="EMBL/GenBank/DDBJ databases">
        <title>Key to firefly adult light organ development and bioluminescence: homeobox transcription factors regulate luciferase expression and transportation to peroxisome.</title>
        <authorList>
            <person name="Fu X."/>
        </authorList>
    </citation>
    <scope>NUCLEOTIDE SEQUENCE [LARGE SCALE GENOMIC DNA]</scope>
</reference>
<keyword evidence="2" id="KW-1185">Reference proteome</keyword>
<accession>A0AAN7S805</accession>
<dbReference type="Proteomes" id="UP001353858">
    <property type="component" value="Unassembled WGS sequence"/>
</dbReference>
<comment type="caution">
    <text evidence="1">The sequence shown here is derived from an EMBL/GenBank/DDBJ whole genome shotgun (WGS) entry which is preliminary data.</text>
</comment>
<protein>
    <submittedName>
        <fullName evidence="1">Uncharacterized protein</fullName>
    </submittedName>
</protein>
<gene>
    <name evidence="1" type="ORF">RN001_009092</name>
</gene>
<dbReference type="EMBL" id="JARPUR010000004">
    <property type="protein sequence ID" value="KAK4876586.1"/>
    <property type="molecule type" value="Genomic_DNA"/>
</dbReference>
<evidence type="ECO:0000313" key="1">
    <source>
        <dbReference type="EMBL" id="KAK4876586.1"/>
    </source>
</evidence>
<sequence length="113" mass="13310">MGDKNSEEFRKINKEISKEVRKDIRKYNTTRIIETIEQNKKLKVLKRQINIGTKNVMKLKDENGNTITNKSDIVKITENFYRKLYKNENPAEVEDIKYIRNQGSNIPTTYISG</sequence>
<evidence type="ECO:0000313" key="2">
    <source>
        <dbReference type="Proteomes" id="UP001353858"/>
    </source>
</evidence>
<organism evidence="1 2">
    <name type="scientific">Aquatica leii</name>
    <dbReference type="NCBI Taxonomy" id="1421715"/>
    <lineage>
        <taxon>Eukaryota</taxon>
        <taxon>Metazoa</taxon>
        <taxon>Ecdysozoa</taxon>
        <taxon>Arthropoda</taxon>
        <taxon>Hexapoda</taxon>
        <taxon>Insecta</taxon>
        <taxon>Pterygota</taxon>
        <taxon>Neoptera</taxon>
        <taxon>Endopterygota</taxon>
        <taxon>Coleoptera</taxon>
        <taxon>Polyphaga</taxon>
        <taxon>Elateriformia</taxon>
        <taxon>Elateroidea</taxon>
        <taxon>Lampyridae</taxon>
        <taxon>Luciolinae</taxon>
        <taxon>Aquatica</taxon>
    </lineage>
</organism>
<dbReference type="AlphaFoldDB" id="A0AAN7S805"/>